<reference evidence="1 2" key="1">
    <citation type="journal article" date="2003" name="Proc. Natl. Acad. Sci. U.S.A.">
        <title>Complete genome sequence and analysis of Wolinella succinogenes.</title>
        <authorList>
            <person name="Baar C."/>
            <person name="Eppinger M."/>
            <person name="Raddatz G."/>
            <person name="Simon JM."/>
            <person name="Lanz C."/>
            <person name="Klimmek O."/>
            <person name="Nandakumar R."/>
            <person name="Gross R."/>
            <person name="Rosinus A."/>
            <person name="Keller H."/>
            <person name="Jagtap P."/>
            <person name="Linke B."/>
            <person name="Meyer F."/>
            <person name="Lederer H."/>
            <person name="Schuster S.C."/>
        </authorList>
    </citation>
    <scope>NUCLEOTIDE SEQUENCE [LARGE SCALE GENOMIC DNA]</scope>
    <source>
        <strain evidence="2">ATCC 29543 / DSM 1740 / CCUG 13145 / JCM 31913 / LMG 7466 / NCTC 11488 / FDC 602W</strain>
    </source>
</reference>
<organism evidence="2">
    <name type="scientific">Wolinella succinogenes (strain ATCC 29543 / DSM 1740 / CCUG 13145 / JCM 31913 / LMG 7466 / NCTC 11488 / FDC 602W)</name>
    <name type="common">Vibrio succinogenes</name>
    <dbReference type="NCBI Taxonomy" id="273121"/>
    <lineage>
        <taxon>Bacteria</taxon>
        <taxon>Pseudomonadati</taxon>
        <taxon>Campylobacterota</taxon>
        <taxon>Epsilonproteobacteria</taxon>
        <taxon>Campylobacterales</taxon>
        <taxon>Helicobacteraceae</taxon>
        <taxon>Wolinella</taxon>
    </lineage>
</organism>
<dbReference type="Pfam" id="PF14345">
    <property type="entry name" value="GDYXXLXY"/>
    <property type="match status" value="1"/>
</dbReference>
<proteinExistence type="predicted"/>
<keyword evidence="2" id="KW-1185">Reference proteome</keyword>
<dbReference type="HOGENOM" id="CLU_112352_1_0_7"/>
<accession>Q7MRN9</accession>
<dbReference type="Proteomes" id="UP000000422">
    <property type="component" value="Chromosome"/>
</dbReference>
<evidence type="ECO:0000313" key="1">
    <source>
        <dbReference type="EMBL" id="CAE10249.1"/>
    </source>
</evidence>
<dbReference type="EMBL" id="BX571660">
    <property type="protein sequence ID" value="CAE10249.1"/>
    <property type="molecule type" value="Genomic_DNA"/>
</dbReference>
<dbReference type="InterPro" id="IPR025833">
    <property type="entry name" value="GDYXXLXY"/>
</dbReference>
<sequence>MKKSLLWAGLAGLVMVCAAQWLVLFSQIWRYEKVVSEGKSYYFEVRPIDPYDPWMGRYVALGFEQNRAKEEGEKITESKAYALLEEDEQGLARVKALRAQKPSEAEAFVGVKVGTLDKEGNRRFWLPFDRFYMEEEKAKAAERWLASSKEGEPIVAEVRVLEGKGVIHELFLGEKRLGDVLP</sequence>
<dbReference type="eggNOG" id="COG4929">
    <property type="taxonomic scope" value="Bacteria"/>
</dbReference>
<dbReference type="RefSeq" id="WP_011139037.1">
    <property type="nucleotide sequence ID" value="NC_005090.1"/>
</dbReference>
<evidence type="ECO:0000313" key="2">
    <source>
        <dbReference type="Proteomes" id="UP000000422"/>
    </source>
</evidence>
<evidence type="ECO:0008006" key="3">
    <source>
        <dbReference type="Google" id="ProtNLM"/>
    </source>
</evidence>
<dbReference type="AlphaFoldDB" id="Q7MRN9"/>
<name>Q7MRN9_WOLSU</name>
<protein>
    <recommendedName>
        <fullName evidence="3">GDYXXLXY domain-containing protein</fullName>
    </recommendedName>
</protein>
<gene>
    <name evidence="1" type="ordered locus">WS1162</name>
</gene>
<dbReference type="KEGG" id="wsu:WS1162"/>
<dbReference type="STRING" id="273121.WS1162"/>